<gene>
    <name evidence="2" type="ORF">KFK09_021344</name>
</gene>
<sequence>MNRLRSANGSEVHLKHAVSITFELLQIKQLLVILILLVAVVVAANSLSKACNCK</sequence>
<keyword evidence="1" id="KW-0472">Membrane</keyword>
<dbReference type="EMBL" id="JAGYWB010000015">
    <property type="protein sequence ID" value="KAI0498103.1"/>
    <property type="molecule type" value="Genomic_DNA"/>
</dbReference>
<keyword evidence="1" id="KW-0812">Transmembrane</keyword>
<evidence type="ECO:0000256" key="1">
    <source>
        <dbReference type="SAM" id="Phobius"/>
    </source>
</evidence>
<keyword evidence="3" id="KW-1185">Reference proteome</keyword>
<organism evidence="2 3">
    <name type="scientific">Dendrobium nobile</name>
    <name type="common">Orchid</name>
    <dbReference type="NCBI Taxonomy" id="94219"/>
    <lineage>
        <taxon>Eukaryota</taxon>
        <taxon>Viridiplantae</taxon>
        <taxon>Streptophyta</taxon>
        <taxon>Embryophyta</taxon>
        <taxon>Tracheophyta</taxon>
        <taxon>Spermatophyta</taxon>
        <taxon>Magnoliopsida</taxon>
        <taxon>Liliopsida</taxon>
        <taxon>Asparagales</taxon>
        <taxon>Orchidaceae</taxon>
        <taxon>Epidendroideae</taxon>
        <taxon>Malaxideae</taxon>
        <taxon>Dendrobiinae</taxon>
        <taxon>Dendrobium</taxon>
    </lineage>
</organism>
<evidence type="ECO:0000313" key="3">
    <source>
        <dbReference type="Proteomes" id="UP000829196"/>
    </source>
</evidence>
<evidence type="ECO:0000313" key="2">
    <source>
        <dbReference type="EMBL" id="KAI0498103.1"/>
    </source>
</evidence>
<comment type="caution">
    <text evidence="2">The sequence shown here is derived from an EMBL/GenBank/DDBJ whole genome shotgun (WGS) entry which is preliminary data.</text>
</comment>
<protein>
    <submittedName>
        <fullName evidence="2">Uncharacterized protein</fullName>
    </submittedName>
</protein>
<keyword evidence="1" id="KW-1133">Transmembrane helix</keyword>
<proteinExistence type="predicted"/>
<reference evidence="2" key="1">
    <citation type="journal article" date="2022" name="Front. Genet.">
        <title>Chromosome-Scale Assembly of the Dendrobium nobile Genome Provides Insights Into the Molecular Mechanism of the Biosynthesis of the Medicinal Active Ingredient of Dendrobium.</title>
        <authorList>
            <person name="Xu Q."/>
            <person name="Niu S.-C."/>
            <person name="Li K.-L."/>
            <person name="Zheng P.-J."/>
            <person name="Zhang X.-J."/>
            <person name="Jia Y."/>
            <person name="Liu Y."/>
            <person name="Niu Y.-X."/>
            <person name="Yu L.-H."/>
            <person name="Chen D.-F."/>
            <person name="Zhang G.-Q."/>
        </authorList>
    </citation>
    <scope>NUCLEOTIDE SEQUENCE</scope>
    <source>
        <tissue evidence="2">Leaf</tissue>
    </source>
</reference>
<dbReference type="AlphaFoldDB" id="A0A8T3AP31"/>
<dbReference type="SMR" id="A0A8T3AP31"/>
<feature type="transmembrane region" description="Helical" evidence="1">
    <location>
        <begin position="30"/>
        <end position="48"/>
    </location>
</feature>
<name>A0A8T3AP31_DENNO</name>
<dbReference type="Proteomes" id="UP000829196">
    <property type="component" value="Unassembled WGS sequence"/>
</dbReference>
<accession>A0A8T3AP31</accession>